<gene>
    <name evidence="2" type="ORF">V8G54_036856</name>
</gene>
<dbReference type="Proteomes" id="UP001374535">
    <property type="component" value="Chromosome 11"/>
</dbReference>
<feature type="region of interest" description="Disordered" evidence="1">
    <location>
        <begin position="91"/>
        <end position="155"/>
    </location>
</feature>
<proteinExistence type="predicted"/>
<keyword evidence="3" id="KW-1185">Reference proteome</keyword>
<organism evidence="2 3">
    <name type="scientific">Vigna mungo</name>
    <name type="common">Black gram</name>
    <name type="synonym">Phaseolus mungo</name>
    <dbReference type="NCBI Taxonomy" id="3915"/>
    <lineage>
        <taxon>Eukaryota</taxon>
        <taxon>Viridiplantae</taxon>
        <taxon>Streptophyta</taxon>
        <taxon>Embryophyta</taxon>
        <taxon>Tracheophyta</taxon>
        <taxon>Spermatophyta</taxon>
        <taxon>Magnoliopsida</taxon>
        <taxon>eudicotyledons</taxon>
        <taxon>Gunneridae</taxon>
        <taxon>Pentapetalae</taxon>
        <taxon>rosids</taxon>
        <taxon>fabids</taxon>
        <taxon>Fabales</taxon>
        <taxon>Fabaceae</taxon>
        <taxon>Papilionoideae</taxon>
        <taxon>50 kb inversion clade</taxon>
        <taxon>NPAAA clade</taxon>
        <taxon>indigoferoid/millettioid clade</taxon>
        <taxon>Phaseoleae</taxon>
        <taxon>Vigna</taxon>
    </lineage>
</organism>
<dbReference type="EMBL" id="CP144690">
    <property type="protein sequence ID" value="WVY91342.1"/>
    <property type="molecule type" value="Genomic_DNA"/>
</dbReference>
<feature type="compositionally biased region" description="Polar residues" evidence="1">
    <location>
        <begin position="91"/>
        <end position="115"/>
    </location>
</feature>
<sequence>MDAFLSTVSAVDDFSSAVKSSENGDAVKRPIWNKPSTNDAAASEAQQMIDALLWPVLSVSTRTAMKSESAKVLLDGSIVLQLQVLGSAPSSPSLLREVGNNTSTESTNSVASTRQKSVKNHSSNASSNGGHPQQSVPQASVVSIGSHSSSLEDHTHRSGFVSNCHELPAQASLPMVILGWPWRCAATMAAVDHEEAILHFPCF</sequence>
<evidence type="ECO:0000313" key="3">
    <source>
        <dbReference type="Proteomes" id="UP001374535"/>
    </source>
</evidence>
<protein>
    <submittedName>
        <fullName evidence="2">Uncharacterized protein</fullName>
    </submittedName>
</protein>
<name>A0AAQ3MHR6_VIGMU</name>
<feature type="compositionally biased region" description="Low complexity" evidence="1">
    <location>
        <begin position="120"/>
        <end position="131"/>
    </location>
</feature>
<evidence type="ECO:0000256" key="1">
    <source>
        <dbReference type="SAM" id="MobiDB-lite"/>
    </source>
</evidence>
<evidence type="ECO:0000313" key="2">
    <source>
        <dbReference type="EMBL" id="WVY91342.1"/>
    </source>
</evidence>
<accession>A0AAQ3MHR6</accession>
<dbReference type="AlphaFoldDB" id="A0AAQ3MHR6"/>
<feature type="compositionally biased region" description="Low complexity" evidence="1">
    <location>
        <begin position="140"/>
        <end position="149"/>
    </location>
</feature>
<reference evidence="2 3" key="1">
    <citation type="journal article" date="2023" name="Life. Sci Alliance">
        <title>Evolutionary insights into 3D genome organization and epigenetic landscape of Vigna mungo.</title>
        <authorList>
            <person name="Junaid A."/>
            <person name="Singh B."/>
            <person name="Bhatia S."/>
        </authorList>
    </citation>
    <scope>NUCLEOTIDE SEQUENCE [LARGE SCALE GENOMIC DNA]</scope>
    <source>
        <strain evidence="2">Urdbean</strain>
    </source>
</reference>